<organism evidence="9 10">
    <name type="scientific">Sphagnurus paluster</name>
    <dbReference type="NCBI Taxonomy" id="117069"/>
    <lineage>
        <taxon>Eukaryota</taxon>
        <taxon>Fungi</taxon>
        <taxon>Dikarya</taxon>
        <taxon>Basidiomycota</taxon>
        <taxon>Agaricomycotina</taxon>
        <taxon>Agaricomycetes</taxon>
        <taxon>Agaricomycetidae</taxon>
        <taxon>Agaricales</taxon>
        <taxon>Tricholomatineae</taxon>
        <taxon>Lyophyllaceae</taxon>
        <taxon>Sphagnurus</taxon>
    </lineage>
</organism>
<comment type="similarity">
    <text evidence="1 7">Belongs to the class-I aminoacyl-tRNA synthetase family.</text>
</comment>
<accession>A0A9P7FRT4</accession>
<dbReference type="InterPro" id="IPR023458">
    <property type="entry name" value="Met-tRNA_ligase_1"/>
</dbReference>
<keyword evidence="4 7" id="KW-0067">ATP-binding</keyword>
<dbReference type="FunFam" id="1.10.730.10:FF:000037">
    <property type="entry name" value="Methionyl-tRNA synthetase"/>
    <property type="match status" value="1"/>
</dbReference>
<dbReference type="EMBL" id="JABCKI010005857">
    <property type="protein sequence ID" value="KAG5637149.1"/>
    <property type="molecule type" value="Genomic_DNA"/>
</dbReference>
<dbReference type="PANTHER" id="PTHR45765:SF1">
    <property type="entry name" value="METHIONINE--TRNA LIGASE, CYTOPLASMIC"/>
    <property type="match status" value="1"/>
</dbReference>
<dbReference type="GO" id="GO:0004825">
    <property type="term" value="F:methionine-tRNA ligase activity"/>
    <property type="evidence" value="ECO:0007669"/>
    <property type="project" value="InterPro"/>
</dbReference>
<dbReference type="SUPFAM" id="SSF47060">
    <property type="entry name" value="S15/NS1 RNA-binding domain"/>
    <property type="match status" value="1"/>
</dbReference>
<keyword evidence="6 7" id="KW-0030">Aminoacyl-tRNA synthetase</keyword>
<dbReference type="Gene3D" id="1.10.730.10">
    <property type="entry name" value="Isoleucyl-tRNA Synthetase, Domain 1"/>
    <property type="match status" value="1"/>
</dbReference>
<dbReference type="Gene3D" id="2.170.220.10">
    <property type="match status" value="1"/>
</dbReference>
<dbReference type="Pfam" id="PF19303">
    <property type="entry name" value="Anticodon_3"/>
    <property type="match status" value="1"/>
</dbReference>
<dbReference type="Gene3D" id="3.40.50.620">
    <property type="entry name" value="HUPs"/>
    <property type="match status" value="1"/>
</dbReference>
<dbReference type="InterPro" id="IPR041872">
    <property type="entry name" value="Anticodon_Met"/>
</dbReference>
<evidence type="ECO:0000256" key="4">
    <source>
        <dbReference type="ARBA" id="ARBA00022840"/>
    </source>
</evidence>
<evidence type="ECO:0000256" key="6">
    <source>
        <dbReference type="ARBA" id="ARBA00023146"/>
    </source>
</evidence>
<reference evidence="9" key="2">
    <citation type="submission" date="2021-10" db="EMBL/GenBank/DDBJ databases">
        <title>Phylogenomics reveals ancestral predisposition of the termite-cultivated fungus Termitomyces towards a domesticated lifestyle.</title>
        <authorList>
            <person name="Auxier B."/>
            <person name="Grum-Grzhimaylo A."/>
            <person name="Cardenas M.E."/>
            <person name="Lodge J.D."/>
            <person name="Laessoe T."/>
            <person name="Pedersen O."/>
            <person name="Smith M.E."/>
            <person name="Kuyper T.W."/>
            <person name="Franco-Molano E.A."/>
            <person name="Baroni T.J."/>
            <person name="Aanen D.K."/>
        </authorList>
    </citation>
    <scope>NUCLEOTIDE SEQUENCE</scope>
    <source>
        <strain evidence="9">D49</strain>
    </source>
</reference>
<gene>
    <name evidence="9" type="ORF">H0H81_005633</name>
</gene>
<evidence type="ECO:0000256" key="1">
    <source>
        <dbReference type="ARBA" id="ARBA00005594"/>
    </source>
</evidence>
<evidence type="ECO:0000256" key="3">
    <source>
        <dbReference type="ARBA" id="ARBA00022741"/>
    </source>
</evidence>
<dbReference type="GO" id="GO:0005524">
    <property type="term" value="F:ATP binding"/>
    <property type="evidence" value="ECO:0007669"/>
    <property type="project" value="UniProtKB-KW"/>
</dbReference>
<dbReference type="GO" id="GO:0005829">
    <property type="term" value="C:cytosol"/>
    <property type="evidence" value="ECO:0007669"/>
    <property type="project" value="TreeGrafter"/>
</dbReference>
<keyword evidence="5 7" id="KW-0648">Protein biosynthesis</keyword>
<dbReference type="InterPro" id="IPR009068">
    <property type="entry name" value="uS15_NS1_RNA-bd_sf"/>
</dbReference>
<dbReference type="GO" id="GO:0006431">
    <property type="term" value="P:methionyl-tRNA aminoacylation"/>
    <property type="evidence" value="ECO:0007669"/>
    <property type="project" value="TreeGrafter"/>
</dbReference>
<dbReference type="SUPFAM" id="SSF47323">
    <property type="entry name" value="Anticodon-binding domain of a subclass of class I aminoacyl-tRNA synthetases"/>
    <property type="match status" value="1"/>
</dbReference>
<evidence type="ECO:0000313" key="9">
    <source>
        <dbReference type="EMBL" id="KAG5637149.1"/>
    </source>
</evidence>
<dbReference type="Pfam" id="PF09334">
    <property type="entry name" value="tRNA-synt_1g"/>
    <property type="match status" value="1"/>
</dbReference>
<dbReference type="AlphaFoldDB" id="A0A9P7FRT4"/>
<evidence type="ECO:0000256" key="5">
    <source>
        <dbReference type="ARBA" id="ARBA00022917"/>
    </source>
</evidence>
<proteinExistence type="inferred from homology"/>
<evidence type="ECO:0000256" key="7">
    <source>
        <dbReference type="RuleBase" id="RU363039"/>
    </source>
</evidence>
<dbReference type="InterPro" id="IPR000738">
    <property type="entry name" value="WHEP-TRS_dom"/>
</dbReference>
<dbReference type="InterPro" id="IPR014729">
    <property type="entry name" value="Rossmann-like_a/b/a_fold"/>
</dbReference>
<dbReference type="PANTHER" id="PTHR45765">
    <property type="entry name" value="METHIONINE--TRNA LIGASE"/>
    <property type="match status" value="1"/>
</dbReference>
<sequence length="405" mass="44366">MYLKLDAIQPKTEDWIRCSWKEGKWSPNAVINSDGTIIDPRVKGGLIPTPLTRDLTWGVPVPAEFETDEYGMKGKYLNYEGGKFSKSKNRGVFGPAAKETGIPASVWRYYLLSTRPETADAMFSWNDCVAANNNVLLNNFGNFVNRALKFVSSQYDGVLPDGGDKPGPLSPNDENDAEFISAVNELLKDYTDAMEAVKLRLGLQTVMLISMRGNNYLQSSGLNKALMTSNPKRCAQVVSRALNLIYVLSALIYPFMPATSDSILNQLNAPARIVPEVLSTDILAGHTIGKPEHLFKKIEDNMIEIWKAKFGGQEEKKDTITDLKATAGSKRKAAAAKKTAPTAADPNVPKTPEALALEAKIAEQGQLVRGLKGQTPKTTELDAQIKDAVDFLKKLKGELETLSKA</sequence>
<name>A0A9P7FRT4_9AGAR</name>
<keyword evidence="3 7" id="KW-0547">Nucleotide-binding</keyword>
<dbReference type="OrthoDB" id="5844513at2759"/>
<keyword evidence="2 7" id="KW-0436">Ligase</keyword>
<protein>
    <recommendedName>
        <fullName evidence="8">WHEP-TRS domain-containing protein</fullName>
    </recommendedName>
</protein>
<reference evidence="9" key="1">
    <citation type="submission" date="2021-02" db="EMBL/GenBank/DDBJ databases">
        <authorList>
            <person name="Nieuwenhuis M."/>
            <person name="Van De Peppel L.J.J."/>
        </authorList>
    </citation>
    <scope>NUCLEOTIDE SEQUENCE</scope>
    <source>
        <strain evidence="9">D49</strain>
    </source>
</reference>
<dbReference type="PROSITE" id="PS51185">
    <property type="entry name" value="WHEP_TRS_2"/>
    <property type="match status" value="1"/>
</dbReference>
<dbReference type="InterPro" id="IPR015413">
    <property type="entry name" value="Methionyl/Leucyl_tRNA_Synth"/>
</dbReference>
<dbReference type="GO" id="GO:0017101">
    <property type="term" value="C:aminoacyl-tRNA synthetase multienzyme complex"/>
    <property type="evidence" value="ECO:0007669"/>
    <property type="project" value="TreeGrafter"/>
</dbReference>
<dbReference type="Proteomes" id="UP000717328">
    <property type="component" value="Unassembled WGS sequence"/>
</dbReference>
<feature type="domain" description="WHEP-TRS" evidence="8">
    <location>
        <begin position="353"/>
        <end position="405"/>
    </location>
</feature>
<keyword evidence="10" id="KW-1185">Reference proteome</keyword>
<dbReference type="CDD" id="cd07957">
    <property type="entry name" value="Anticodon_Ia_Met"/>
    <property type="match status" value="1"/>
</dbReference>
<evidence type="ECO:0000313" key="10">
    <source>
        <dbReference type="Proteomes" id="UP000717328"/>
    </source>
</evidence>
<dbReference type="InterPro" id="IPR009080">
    <property type="entry name" value="tRNAsynth_Ia_anticodon-bd"/>
</dbReference>
<evidence type="ECO:0000259" key="8">
    <source>
        <dbReference type="PROSITE" id="PS51185"/>
    </source>
</evidence>
<evidence type="ECO:0000256" key="2">
    <source>
        <dbReference type="ARBA" id="ARBA00022598"/>
    </source>
</evidence>
<comment type="caution">
    <text evidence="9">The sequence shown here is derived from an EMBL/GenBank/DDBJ whole genome shotgun (WGS) entry which is preliminary data.</text>
</comment>
<dbReference type="SUPFAM" id="SSF52374">
    <property type="entry name" value="Nucleotidylyl transferase"/>
    <property type="match status" value="1"/>
</dbReference>
<dbReference type="Gene3D" id="1.10.287.10">
    <property type="entry name" value="S15/NS1, RNA-binding"/>
    <property type="match status" value="1"/>
</dbReference>